<reference evidence="2 3" key="1">
    <citation type="submission" date="2011-07" db="EMBL/GenBank/DDBJ databases">
        <authorList>
            <person name="Coyne R."/>
            <person name="Brami D."/>
            <person name="Johnson J."/>
            <person name="Hostetler J."/>
            <person name="Hannick L."/>
            <person name="Clark T."/>
            <person name="Cassidy-Hanley D."/>
            <person name="Inman J."/>
        </authorList>
    </citation>
    <scope>NUCLEOTIDE SEQUENCE [LARGE SCALE GENOMIC DNA]</scope>
    <source>
        <strain evidence="2 3">G5</strain>
    </source>
</reference>
<keyword evidence="1" id="KW-0812">Transmembrane</keyword>
<evidence type="ECO:0008006" key="4">
    <source>
        <dbReference type="Google" id="ProtNLM"/>
    </source>
</evidence>
<keyword evidence="1" id="KW-0472">Membrane</keyword>
<evidence type="ECO:0000313" key="2">
    <source>
        <dbReference type="EMBL" id="EGR31056.1"/>
    </source>
</evidence>
<proteinExistence type="predicted"/>
<sequence length="243" mass="29064">MILEYLIKIKNTLNALYLLQKQIKEKPQMKKPLINLMQLYIAIVIQVRVQNHYNYSLIFQVQEQVYSLLIFQEAVYQKANMQLQVTMKVKIWNALQIILKSKNIQIILSCGVVVWEPQLHFYFQQNLIVCDMQKVSSLIVVLLVQIFQHRKQLNKKQECLIYLLILFYHMQAILQKKNAELIYQIWIQLNTFIIYMFHAILYARKKINLLTVNILNSFITDIMDENGLNMYKEIITHVEKKKL</sequence>
<evidence type="ECO:0000313" key="3">
    <source>
        <dbReference type="Proteomes" id="UP000008983"/>
    </source>
</evidence>
<organism evidence="2 3">
    <name type="scientific">Ichthyophthirius multifiliis</name>
    <name type="common">White spot disease agent</name>
    <name type="synonym">Ich</name>
    <dbReference type="NCBI Taxonomy" id="5932"/>
    <lineage>
        <taxon>Eukaryota</taxon>
        <taxon>Sar</taxon>
        <taxon>Alveolata</taxon>
        <taxon>Ciliophora</taxon>
        <taxon>Intramacronucleata</taxon>
        <taxon>Oligohymenophorea</taxon>
        <taxon>Hymenostomatida</taxon>
        <taxon>Ophryoglenina</taxon>
        <taxon>Ichthyophthirius</taxon>
    </lineage>
</organism>
<dbReference type="GeneID" id="14907186"/>
<feature type="transmembrane region" description="Helical" evidence="1">
    <location>
        <begin position="159"/>
        <end position="175"/>
    </location>
</feature>
<dbReference type="InParanoid" id="G0QUQ3"/>
<evidence type="ECO:0000256" key="1">
    <source>
        <dbReference type="SAM" id="Phobius"/>
    </source>
</evidence>
<keyword evidence="3" id="KW-1185">Reference proteome</keyword>
<name>G0QUQ3_ICHMU</name>
<dbReference type="RefSeq" id="XP_004034542.1">
    <property type="nucleotide sequence ID" value="XM_004034494.1"/>
</dbReference>
<accession>G0QUQ3</accession>
<dbReference type="EMBL" id="GL983919">
    <property type="protein sequence ID" value="EGR31056.1"/>
    <property type="molecule type" value="Genomic_DNA"/>
</dbReference>
<dbReference type="AlphaFoldDB" id="G0QUQ3"/>
<protein>
    <recommendedName>
        <fullName evidence="4">Transmembrane protein</fullName>
    </recommendedName>
</protein>
<keyword evidence="1" id="KW-1133">Transmembrane helix</keyword>
<dbReference type="Proteomes" id="UP000008983">
    <property type="component" value="Unassembled WGS sequence"/>
</dbReference>
<feature type="transmembrane region" description="Helical" evidence="1">
    <location>
        <begin position="181"/>
        <end position="203"/>
    </location>
</feature>
<gene>
    <name evidence="2" type="ORF">IMG5_118540</name>
</gene>